<feature type="binding site" description="axial binding residue" evidence="15">
    <location>
        <position position="407"/>
    </location>
    <ligand>
        <name>heme</name>
        <dbReference type="ChEBI" id="CHEBI:30413"/>
    </ligand>
    <ligandPart>
        <name>Fe</name>
        <dbReference type="ChEBI" id="CHEBI:18248"/>
    </ligandPart>
</feature>
<comment type="catalytic activity">
    <reaction evidence="14">
        <text>2 oxidized [cytochrome P450] + NADPH = 2 reduced [cytochrome P450] + NADP(+) + H(+)</text>
        <dbReference type="Rhea" id="RHEA:24040"/>
        <dbReference type="Rhea" id="RHEA-COMP:14627"/>
        <dbReference type="Rhea" id="RHEA-COMP:14628"/>
        <dbReference type="ChEBI" id="CHEBI:15378"/>
        <dbReference type="ChEBI" id="CHEBI:55376"/>
        <dbReference type="ChEBI" id="CHEBI:57783"/>
        <dbReference type="ChEBI" id="CHEBI:58349"/>
        <dbReference type="ChEBI" id="CHEBI:60344"/>
        <dbReference type="EC" id="1.6.2.4"/>
    </reaction>
</comment>
<dbReference type="PANTHER" id="PTHR19384:SF127">
    <property type="entry name" value="BIFUNCTIONAL CYTOCHROME P450_NADPH--P450 REDUCTASE"/>
    <property type="match status" value="1"/>
</dbReference>
<dbReference type="Gene3D" id="1.20.990.10">
    <property type="entry name" value="NADPH-cytochrome p450 Reductase, Chain A, domain 3"/>
    <property type="match status" value="1"/>
</dbReference>
<dbReference type="InterPro" id="IPR008254">
    <property type="entry name" value="Flavodoxin/NO_synth"/>
</dbReference>
<evidence type="ECO:0000256" key="13">
    <source>
        <dbReference type="ARBA" id="ARBA00023033"/>
    </source>
</evidence>
<dbReference type="Pfam" id="PF00175">
    <property type="entry name" value="NAD_binding_1"/>
    <property type="match status" value="1"/>
</dbReference>
<dbReference type="InterPro" id="IPR017927">
    <property type="entry name" value="FAD-bd_FR_type"/>
</dbReference>
<dbReference type="InterPro" id="IPR036396">
    <property type="entry name" value="Cyt_P450_sf"/>
</dbReference>
<dbReference type="GO" id="GO:0020037">
    <property type="term" value="F:heme binding"/>
    <property type="evidence" value="ECO:0007669"/>
    <property type="project" value="UniProtKB-UniRule"/>
</dbReference>
<evidence type="ECO:0000313" key="19">
    <source>
        <dbReference type="EMBL" id="KAF9738846.1"/>
    </source>
</evidence>
<dbReference type="CDD" id="cd11068">
    <property type="entry name" value="CYP120A1"/>
    <property type="match status" value="1"/>
</dbReference>
<dbReference type="OrthoDB" id="1470350at2759"/>
<keyword evidence="5 14" id="KW-0285">Flavoprotein</keyword>
<keyword evidence="10 14" id="KW-0249">Electron transport</keyword>
<evidence type="ECO:0000256" key="3">
    <source>
        <dbReference type="ARBA" id="ARBA00022448"/>
    </source>
</evidence>
<keyword evidence="13 14" id="KW-0503">Monooxygenase</keyword>
<feature type="domain" description="Flavodoxin-like" evidence="17">
    <location>
        <begin position="497"/>
        <end position="637"/>
    </location>
</feature>
<comment type="caution">
    <text evidence="19">The sequence shown here is derived from an EMBL/GenBank/DDBJ whole genome shotgun (WGS) entry which is preliminary data.</text>
</comment>
<evidence type="ECO:0000256" key="6">
    <source>
        <dbReference type="ARBA" id="ARBA00022643"/>
    </source>
</evidence>
<name>A0A9P6GNF2_9PLEO</name>
<accession>A0A9P6GNF2</accession>
<reference evidence="19" key="1">
    <citation type="journal article" date="2020" name="Mol. Plant Microbe Interact.">
        <title>Genome Sequence of the Biocontrol Agent Coniothyrium minitans strain Conio (IMI 134523).</title>
        <authorList>
            <person name="Patel D."/>
            <person name="Shittu T.A."/>
            <person name="Baroncelli R."/>
            <person name="Muthumeenakshi S."/>
            <person name="Osborne T.H."/>
            <person name="Janganan T.K."/>
            <person name="Sreenivasaprasad S."/>
        </authorList>
    </citation>
    <scope>NUCLEOTIDE SEQUENCE</scope>
    <source>
        <strain evidence="19">Conio</strain>
    </source>
</reference>
<dbReference type="Pfam" id="PF00067">
    <property type="entry name" value="p450"/>
    <property type="match status" value="1"/>
</dbReference>
<gene>
    <name evidence="19" type="ORF">PMIN01_04129</name>
</gene>
<dbReference type="SUPFAM" id="SSF52218">
    <property type="entry name" value="Flavoproteins"/>
    <property type="match status" value="1"/>
</dbReference>
<dbReference type="PROSITE" id="PS51384">
    <property type="entry name" value="FAD_FR"/>
    <property type="match status" value="1"/>
</dbReference>
<comment type="cofactor">
    <cofactor evidence="1 14 15">
        <name>heme</name>
        <dbReference type="ChEBI" id="CHEBI:30413"/>
    </cofactor>
</comment>
<evidence type="ECO:0000256" key="5">
    <source>
        <dbReference type="ARBA" id="ARBA00022630"/>
    </source>
</evidence>
<dbReference type="SUPFAM" id="SSF48264">
    <property type="entry name" value="Cytochrome P450"/>
    <property type="match status" value="1"/>
</dbReference>
<dbReference type="AlphaFoldDB" id="A0A9P6GNF2"/>
<keyword evidence="3 14" id="KW-0813">Transport</keyword>
<evidence type="ECO:0000256" key="9">
    <source>
        <dbReference type="ARBA" id="ARBA00022857"/>
    </source>
</evidence>
<dbReference type="Proteomes" id="UP000756921">
    <property type="component" value="Unassembled WGS sequence"/>
</dbReference>
<dbReference type="PROSITE" id="PS00086">
    <property type="entry name" value="CYTOCHROME_P450"/>
    <property type="match status" value="1"/>
</dbReference>
<dbReference type="GO" id="GO:0005506">
    <property type="term" value="F:iron ion binding"/>
    <property type="evidence" value="ECO:0007669"/>
    <property type="project" value="UniProtKB-UniRule"/>
</dbReference>
<dbReference type="InterPro" id="IPR017938">
    <property type="entry name" value="Riboflavin_synthase-like_b-brl"/>
</dbReference>
<keyword evidence="8 14" id="KW-0274">FAD</keyword>
<proteinExistence type="inferred from homology"/>
<evidence type="ECO:0000256" key="4">
    <source>
        <dbReference type="ARBA" id="ARBA00022617"/>
    </source>
</evidence>
<dbReference type="PIRSF" id="PIRSF000209">
    <property type="entry name" value="Bifunctional_P450_P450R"/>
    <property type="match status" value="1"/>
</dbReference>
<dbReference type="InterPro" id="IPR023206">
    <property type="entry name" value="Bifunctional_P450_P450_red"/>
</dbReference>
<evidence type="ECO:0000256" key="8">
    <source>
        <dbReference type="ARBA" id="ARBA00022827"/>
    </source>
</evidence>
<dbReference type="InterPro" id="IPR023173">
    <property type="entry name" value="NADPH_Cyt_P450_Rdtase_alpha"/>
</dbReference>
<keyword evidence="4 14" id="KW-0349">Heme</keyword>
<dbReference type="SUPFAM" id="SSF52343">
    <property type="entry name" value="Ferredoxin reductase-like, C-terminal NADP-linked domain"/>
    <property type="match status" value="1"/>
</dbReference>
<comment type="catalytic activity">
    <reaction evidence="14">
        <text>an organic molecule + reduced [NADPH--hemoprotein reductase] + O2 = an alcohol + oxidized [NADPH--hemoprotein reductase] + H2O + H(+)</text>
        <dbReference type="Rhea" id="RHEA:17149"/>
        <dbReference type="Rhea" id="RHEA-COMP:11964"/>
        <dbReference type="Rhea" id="RHEA-COMP:11965"/>
        <dbReference type="ChEBI" id="CHEBI:15377"/>
        <dbReference type="ChEBI" id="CHEBI:15378"/>
        <dbReference type="ChEBI" id="CHEBI:15379"/>
        <dbReference type="ChEBI" id="CHEBI:30879"/>
        <dbReference type="ChEBI" id="CHEBI:57618"/>
        <dbReference type="ChEBI" id="CHEBI:58210"/>
        <dbReference type="ChEBI" id="CHEBI:142491"/>
        <dbReference type="EC" id="1.14.14.1"/>
    </reaction>
</comment>
<dbReference type="PRINTS" id="PR00463">
    <property type="entry name" value="EP450I"/>
</dbReference>
<dbReference type="InterPro" id="IPR029039">
    <property type="entry name" value="Flavoprotein-like_sf"/>
</dbReference>
<dbReference type="InterPro" id="IPR002401">
    <property type="entry name" value="Cyt_P450_E_grp-I"/>
</dbReference>
<evidence type="ECO:0000256" key="14">
    <source>
        <dbReference type="PIRNR" id="PIRNR000209"/>
    </source>
</evidence>
<dbReference type="CDD" id="cd06206">
    <property type="entry name" value="bifunctional_CYPOR"/>
    <property type="match status" value="1"/>
</dbReference>
<evidence type="ECO:0000259" key="17">
    <source>
        <dbReference type="PROSITE" id="PS50902"/>
    </source>
</evidence>
<dbReference type="EC" id="1.6.2.4" evidence="14"/>
<dbReference type="EMBL" id="WJXW01000003">
    <property type="protein sequence ID" value="KAF9738846.1"/>
    <property type="molecule type" value="Genomic_DNA"/>
</dbReference>
<keyword evidence="20" id="KW-1185">Reference proteome</keyword>
<dbReference type="Gene3D" id="3.40.50.360">
    <property type="match status" value="1"/>
</dbReference>
<dbReference type="GO" id="GO:0003958">
    <property type="term" value="F:NADPH-hemoprotein reductase activity"/>
    <property type="evidence" value="ECO:0007669"/>
    <property type="project" value="UniProtKB-UniRule"/>
</dbReference>
<dbReference type="GO" id="GO:0010181">
    <property type="term" value="F:FMN binding"/>
    <property type="evidence" value="ECO:0007669"/>
    <property type="project" value="UniProtKB-UniRule"/>
</dbReference>
<evidence type="ECO:0000256" key="15">
    <source>
        <dbReference type="PIRSR" id="PIRSR000209-1"/>
    </source>
</evidence>
<evidence type="ECO:0000256" key="10">
    <source>
        <dbReference type="ARBA" id="ARBA00022982"/>
    </source>
</evidence>
<dbReference type="GO" id="GO:0050660">
    <property type="term" value="F:flavin adenine dinucleotide binding"/>
    <property type="evidence" value="ECO:0007669"/>
    <property type="project" value="TreeGrafter"/>
</dbReference>
<evidence type="ECO:0000256" key="16">
    <source>
        <dbReference type="SAM" id="MobiDB-lite"/>
    </source>
</evidence>
<dbReference type="InterPro" id="IPR039261">
    <property type="entry name" value="FNR_nucleotide-bd"/>
</dbReference>
<sequence length="1074" mass="120677">MASQEPIPIPQPPPSLLFGNVGDLDPTNISASMWHLAEVYGEIFKLKLGGRTLVVCSSYETVNDCCDWSRFGKQVSGSLKEVRALTGDGLFTAHTEEHNWGVAHRILMPVFGPMGIRKMWGGMMDIISQMLLRWDRFGPDNVLDTSAEFTDLTFDAIGLCAFGYRFNNFYSDAPHWFCTHMTDVLRECGVRGTLLAVQNKLRFLTAAKTDAEIKAMRDLCNEIIQERIRHPQPDSKDLLNPMLEGKDPETGEKMTHKSVINNMVTFLVAGHETTSGTLSFLFYHLLKNPEKYMAVQEEVDRVLGDKPLEPKHLSELIYVKFAIYEALRFMGPITMNSKGPKQKTRIAGKYEVESDWQILLNLKPFMRDPKVWGDDGDQFKPERFLNGGFERLPPNAWKPFGDGMRSCIGRGFAEQEMVMTVALMVQNFQVEMADPSYDLSLQVALTIKPDQFKIKVRRRSGRDLMASLGGSPAAQRQTKPHEVSSAGATPTGKEQPITVLYGSNSGTCKTYAEELETSAPLFGFKAKVGTLNSATEHVPNDQPVIIISPSYEGKPADNAKKFCQWLQSVKTNDQLKGVNYAVFSVGNSEWAHTFHRVPKFIDEQFEKLGAQRFTETGFVDVKYDIVGPWEDWKEKMWTDLRKSSGISTVVSGGEMKVEITPPKFASHLGGPDIGYGIVKVNRDISEPGVGLQKKHMDVELPPGMSYRSGDYLVVLPINNIHLVRRTLKRFEISPDDSITVTGTHKAFLSPNAPISVFDLLMTRVELGTPATQRQIQGMIDTTPENKRASLTRFLEDEIHREEILGKRYTVLDLLEDTPECLLPFSKYLDWLQPLAPRQYSISSSPLATVEFVQQKDGTTAQKMTASLSYDVHDEPAFSGHGQFHGVASTYLRRQDPGEKIRCYARSTNVNFHLPLDPLTPIIMICAGTGIAPMRGFIQERATMKAARKTTFGSALLYFGCRDHTKDYIYADELAQWEKDGVVSVRPCFSKNPPSSEGKGHKYVPDRMWEEREELKELFQNGAKIFVCGSAAKLGKSTADVCKKIWREASGKGEKEADEWLEKVREDRYVSDTFE</sequence>
<keyword evidence="6 14" id="KW-0288">FMN</keyword>
<protein>
    <recommendedName>
        <fullName evidence="14">Bifunctional cytochrome P450/NADPH--P450 reductase</fullName>
    </recommendedName>
    <domain>
        <recommendedName>
            <fullName evidence="14">Cytochrome P450</fullName>
            <ecNumber evidence="14">1.14.14.1</ecNumber>
        </recommendedName>
    </domain>
    <domain>
        <recommendedName>
            <fullName evidence="14">NADPH--cytochrome P450 reductase</fullName>
            <ecNumber evidence="14">1.6.2.4</ecNumber>
        </recommendedName>
    </domain>
</protein>
<keyword evidence="9 14" id="KW-0521">NADP</keyword>
<evidence type="ECO:0000259" key="18">
    <source>
        <dbReference type="PROSITE" id="PS51384"/>
    </source>
</evidence>
<keyword evidence="12 14" id="KW-0408">Iron</keyword>
<evidence type="ECO:0000256" key="11">
    <source>
        <dbReference type="ARBA" id="ARBA00023002"/>
    </source>
</evidence>
<feature type="domain" description="FAD-binding FR-type" evidence="18">
    <location>
        <begin position="671"/>
        <end position="914"/>
    </location>
</feature>
<dbReference type="SUPFAM" id="SSF63380">
    <property type="entry name" value="Riboflavin synthase domain-like"/>
    <property type="match status" value="1"/>
</dbReference>
<dbReference type="Pfam" id="PF00667">
    <property type="entry name" value="FAD_binding_1"/>
    <property type="match status" value="1"/>
</dbReference>
<keyword evidence="11 14" id="KW-0560">Oxidoreductase</keyword>
<comment type="cofactor">
    <cofactor evidence="14">
        <name>FAD</name>
        <dbReference type="ChEBI" id="CHEBI:57692"/>
    </cofactor>
    <cofactor evidence="14">
        <name>FMN</name>
        <dbReference type="ChEBI" id="CHEBI:58210"/>
    </cofactor>
</comment>
<dbReference type="EC" id="1.14.14.1" evidence="14"/>
<feature type="region of interest" description="Disordered" evidence="16">
    <location>
        <begin position="465"/>
        <end position="497"/>
    </location>
</feature>
<dbReference type="InterPro" id="IPR001433">
    <property type="entry name" value="OxRdtase_FAD/NAD-bd"/>
</dbReference>
<dbReference type="PRINTS" id="PR00385">
    <property type="entry name" value="P450"/>
</dbReference>
<dbReference type="GO" id="GO:0070330">
    <property type="term" value="F:aromatase activity"/>
    <property type="evidence" value="ECO:0007669"/>
    <property type="project" value="UniProtKB-UniRule"/>
</dbReference>
<dbReference type="Pfam" id="PF00258">
    <property type="entry name" value="Flavodoxin_1"/>
    <property type="match status" value="1"/>
</dbReference>
<evidence type="ECO:0000256" key="2">
    <source>
        <dbReference type="ARBA" id="ARBA00010018"/>
    </source>
</evidence>
<dbReference type="GO" id="GO:0005829">
    <property type="term" value="C:cytosol"/>
    <property type="evidence" value="ECO:0007669"/>
    <property type="project" value="TreeGrafter"/>
</dbReference>
<comment type="similarity">
    <text evidence="2 14">In the N-terminal section; belongs to the cytochrome P450 family.</text>
</comment>
<organism evidence="19 20">
    <name type="scientific">Paraphaeosphaeria minitans</name>
    <dbReference type="NCBI Taxonomy" id="565426"/>
    <lineage>
        <taxon>Eukaryota</taxon>
        <taxon>Fungi</taxon>
        <taxon>Dikarya</taxon>
        <taxon>Ascomycota</taxon>
        <taxon>Pezizomycotina</taxon>
        <taxon>Dothideomycetes</taxon>
        <taxon>Pleosporomycetidae</taxon>
        <taxon>Pleosporales</taxon>
        <taxon>Massarineae</taxon>
        <taxon>Didymosphaeriaceae</taxon>
        <taxon>Paraphaeosphaeria</taxon>
    </lineage>
</organism>
<dbReference type="Gene3D" id="1.10.630.10">
    <property type="entry name" value="Cytochrome P450"/>
    <property type="match status" value="1"/>
</dbReference>
<dbReference type="PANTHER" id="PTHR19384">
    <property type="entry name" value="NITRIC OXIDE SYNTHASE-RELATED"/>
    <property type="match status" value="1"/>
</dbReference>
<evidence type="ECO:0000313" key="20">
    <source>
        <dbReference type="Proteomes" id="UP000756921"/>
    </source>
</evidence>
<evidence type="ECO:0000256" key="12">
    <source>
        <dbReference type="ARBA" id="ARBA00023004"/>
    </source>
</evidence>
<dbReference type="PROSITE" id="PS50902">
    <property type="entry name" value="FLAVODOXIN_LIKE"/>
    <property type="match status" value="1"/>
</dbReference>
<dbReference type="InterPro" id="IPR003097">
    <property type="entry name" value="CysJ-like_FAD-binding"/>
</dbReference>
<dbReference type="Gene3D" id="3.40.50.80">
    <property type="entry name" value="Nucleotide-binding domain of ferredoxin-NADP reductase (FNR) module"/>
    <property type="match status" value="1"/>
</dbReference>
<dbReference type="Gene3D" id="2.40.30.10">
    <property type="entry name" value="Translation factors"/>
    <property type="match status" value="1"/>
</dbReference>
<evidence type="ECO:0000256" key="1">
    <source>
        <dbReference type="ARBA" id="ARBA00001971"/>
    </source>
</evidence>
<keyword evidence="7 14" id="KW-0479">Metal-binding</keyword>
<dbReference type="InterPro" id="IPR001128">
    <property type="entry name" value="Cyt_P450"/>
</dbReference>
<dbReference type="FunFam" id="1.10.630.10:FF:000040">
    <property type="entry name" value="Bifunctional cytochrome P450/NADPH--P450 reductase"/>
    <property type="match status" value="1"/>
</dbReference>
<dbReference type="InterPro" id="IPR017972">
    <property type="entry name" value="Cyt_P450_CS"/>
</dbReference>
<evidence type="ECO:0000256" key="7">
    <source>
        <dbReference type="ARBA" id="ARBA00022723"/>
    </source>
</evidence>